<comment type="subcellular location">
    <subcellularLocation>
        <location evidence="1">Nucleus</location>
    </subcellularLocation>
</comment>
<dbReference type="SMART" id="SM00355">
    <property type="entry name" value="ZnF_C2H2"/>
    <property type="match status" value="3"/>
</dbReference>
<keyword evidence="8" id="KW-0238">DNA-binding</keyword>
<dbReference type="InterPro" id="IPR013087">
    <property type="entry name" value="Znf_C2H2_type"/>
</dbReference>
<feature type="compositionally biased region" description="Polar residues" evidence="12">
    <location>
        <begin position="18"/>
        <end position="28"/>
    </location>
</feature>
<dbReference type="InterPro" id="IPR036236">
    <property type="entry name" value="Znf_C2H2_sf"/>
</dbReference>
<evidence type="ECO:0000256" key="12">
    <source>
        <dbReference type="SAM" id="MobiDB-lite"/>
    </source>
</evidence>
<evidence type="ECO:0000256" key="6">
    <source>
        <dbReference type="ARBA" id="ARBA00022833"/>
    </source>
</evidence>
<dbReference type="SUPFAM" id="SSF57667">
    <property type="entry name" value="beta-beta-alpha zinc fingers"/>
    <property type="match status" value="2"/>
</dbReference>
<dbReference type="PROSITE" id="PS50157">
    <property type="entry name" value="ZINC_FINGER_C2H2_2"/>
    <property type="match status" value="3"/>
</dbReference>
<evidence type="ECO:0000256" key="5">
    <source>
        <dbReference type="ARBA" id="ARBA00022771"/>
    </source>
</evidence>
<dbReference type="GO" id="GO:0000978">
    <property type="term" value="F:RNA polymerase II cis-regulatory region sequence-specific DNA binding"/>
    <property type="evidence" value="ECO:0007669"/>
    <property type="project" value="TreeGrafter"/>
</dbReference>
<dbReference type="Ensembl" id="ENSFHET00000001299.1">
    <property type="protein sequence ID" value="ENSFHEP00000027021.1"/>
    <property type="gene ID" value="ENSFHEG00000010152.1"/>
</dbReference>
<dbReference type="Pfam" id="PF00096">
    <property type="entry name" value="zf-C2H2"/>
    <property type="match status" value="1"/>
</dbReference>
<evidence type="ECO:0000313" key="15">
    <source>
        <dbReference type="Proteomes" id="UP000265000"/>
    </source>
</evidence>
<dbReference type="FunFam" id="3.30.160.60:FF:000608">
    <property type="entry name" value="zinc finger protein 286A isoform X1"/>
    <property type="match status" value="1"/>
</dbReference>
<dbReference type="Proteomes" id="UP000265000">
    <property type="component" value="Unplaced"/>
</dbReference>
<keyword evidence="4" id="KW-0677">Repeat</keyword>
<evidence type="ECO:0000256" key="1">
    <source>
        <dbReference type="ARBA" id="ARBA00004123"/>
    </source>
</evidence>
<name>A0A3Q2QIA9_FUNHE</name>
<dbReference type="Pfam" id="PF13465">
    <property type="entry name" value="zf-H2C2_2"/>
    <property type="match status" value="1"/>
</dbReference>
<dbReference type="STRING" id="8078.ENSFHEP00000027021"/>
<dbReference type="AlphaFoldDB" id="A0A3Q2QIA9"/>
<dbReference type="PROSITE" id="PS00028">
    <property type="entry name" value="ZINC_FINGER_C2H2_1"/>
    <property type="match status" value="2"/>
</dbReference>
<dbReference type="FunFam" id="3.30.160.60:FF:001506">
    <property type="entry name" value="Zinc finger protein"/>
    <property type="match status" value="1"/>
</dbReference>
<evidence type="ECO:0000256" key="7">
    <source>
        <dbReference type="ARBA" id="ARBA00023015"/>
    </source>
</evidence>
<dbReference type="GO" id="GO:0000981">
    <property type="term" value="F:DNA-binding transcription factor activity, RNA polymerase II-specific"/>
    <property type="evidence" value="ECO:0007669"/>
    <property type="project" value="TreeGrafter"/>
</dbReference>
<dbReference type="GO" id="GO:0008270">
    <property type="term" value="F:zinc ion binding"/>
    <property type="evidence" value="ECO:0007669"/>
    <property type="project" value="UniProtKB-KW"/>
</dbReference>
<protein>
    <recommendedName>
        <fullName evidence="13">C2H2-type domain-containing protein</fullName>
    </recommendedName>
</protein>
<keyword evidence="7" id="KW-0805">Transcription regulation</keyword>
<sequence>MNQLLNADSPEGEKQHQQDNNQEESGSNTDKDCEKLFTHQRNLIVHIRTHTGEKPYSCKVCEKSFIKGSNLAVHMRTHTGEKPYHCKVCDKSFTSCSSRIKHMRTHR</sequence>
<keyword evidence="5 11" id="KW-0863">Zinc-finger</keyword>
<keyword evidence="6" id="KW-0862">Zinc</keyword>
<proteinExistence type="inferred from homology"/>
<evidence type="ECO:0000313" key="14">
    <source>
        <dbReference type="Ensembl" id="ENSFHEP00000027021.1"/>
    </source>
</evidence>
<evidence type="ECO:0000256" key="3">
    <source>
        <dbReference type="ARBA" id="ARBA00022723"/>
    </source>
</evidence>
<dbReference type="GO" id="GO:0005634">
    <property type="term" value="C:nucleus"/>
    <property type="evidence" value="ECO:0007669"/>
    <property type="project" value="UniProtKB-SubCell"/>
</dbReference>
<accession>A0A3Q2QIA9</accession>
<dbReference type="Gene3D" id="3.30.160.60">
    <property type="entry name" value="Classic Zinc Finger"/>
    <property type="match status" value="3"/>
</dbReference>
<keyword evidence="3" id="KW-0479">Metal-binding</keyword>
<evidence type="ECO:0000256" key="9">
    <source>
        <dbReference type="ARBA" id="ARBA00023163"/>
    </source>
</evidence>
<feature type="domain" description="C2H2-type" evidence="13">
    <location>
        <begin position="27"/>
        <end position="55"/>
    </location>
</feature>
<feature type="region of interest" description="Disordered" evidence="12">
    <location>
        <begin position="1"/>
        <end position="32"/>
    </location>
</feature>
<keyword evidence="9" id="KW-0804">Transcription</keyword>
<reference evidence="14" key="2">
    <citation type="submission" date="2025-09" db="UniProtKB">
        <authorList>
            <consortium name="Ensembl"/>
        </authorList>
    </citation>
    <scope>IDENTIFICATION</scope>
</reference>
<evidence type="ECO:0000256" key="10">
    <source>
        <dbReference type="ARBA" id="ARBA00023242"/>
    </source>
</evidence>
<evidence type="ECO:0000256" key="4">
    <source>
        <dbReference type="ARBA" id="ARBA00022737"/>
    </source>
</evidence>
<feature type="domain" description="C2H2-type" evidence="13">
    <location>
        <begin position="84"/>
        <end position="107"/>
    </location>
</feature>
<feature type="domain" description="C2H2-type" evidence="13">
    <location>
        <begin position="56"/>
        <end position="83"/>
    </location>
</feature>
<dbReference type="PANTHER" id="PTHR23235">
    <property type="entry name" value="KRUEPPEL-LIKE TRANSCRIPTION FACTOR"/>
    <property type="match status" value="1"/>
</dbReference>
<evidence type="ECO:0000256" key="11">
    <source>
        <dbReference type="PROSITE-ProRule" id="PRU00042"/>
    </source>
</evidence>
<dbReference type="PANTHER" id="PTHR23235:SF178">
    <property type="entry name" value="C2H2-TYPE DOMAIN-CONTAINING PROTEIN-RELATED"/>
    <property type="match status" value="1"/>
</dbReference>
<keyword evidence="15" id="KW-1185">Reference proteome</keyword>
<comment type="similarity">
    <text evidence="2">Belongs to the krueppel C2H2-type zinc-finger protein family.</text>
</comment>
<organism evidence="14 15">
    <name type="scientific">Fundulus heteroclitus</name>
    <name type="common">Killifish</name>
    <name type="synonym">Mummichog</name>
    <dbReference type="NCBI Taxonomy" id="8078"/>
    <lineage>
        <taxon>Eukaryota</taxon>
        <taxon>Metazoa</taxon>
        <taxon>Chordata</taxon>
        <taxon>Craniata</taxon>
        <taxon>Vertebrata</taxon>
        <taxon>Euteleostomi</taxon>
        <taxon>Actinopterygii</taxon>
        <taxon>Neopterygii</taxon>
        <taxon>Teleostei</taxon>
        <taxon>Neoteleostei</taxon>
        <taxon>Acanthomorphata</taxon>
        <taxon>Ovalentaria</taxon>
        <taxon>Atherinomorphae</taxon>
        <taxon>Cyprinodontiformes</taxon>
        <taxon>Fundulidae</taxon>
        <taxon>Fundulus</taxon>
    </lineage>
</organism>
<reference evidence="14" key="1">
    <citation type="submission" date="2025-08" db="UniProtKB">
        <authorList>
            <consortium name="Ensembl"/>
        </authorList>
    </citation>
    <scope>IDENTIFICATION</scope>
</reference>
<evidence type="ECO:0000259" key="13">
    <source>
        <dbReference type="PROSITE" id="PS50157"/>
    </source>
</evidence>
<keyword evidence="10" id="KW-0539">Nucleus</keyword>
<evidence type="ECO:0000256" key="2">
    <source>
        <dbReference type="ARBA" id="ARBA00006991"/>
    </source>
</evidence>
<dbReference type="GeneTree" id="ENSGT01150000286977"/>
<evidence type="ECO:0000256" key="8">
    <source>
        <dbReference type="ARBA" id="ARBA00023125"/>
    </source>
</evidence>